<dbReference type="EMBL" id="AEPS01000014">
    <property type="protein sequence ID" value="EFU66813.1"/>
    <property type="molecule type" value="Genomic_DNA"/>
</dbReference>
<evidence type="ECO:0000313" key="1">
    <source>
        <dbReference type="EMBL" id="EFU66813.1"/>
    </source>
</evidence>
<gene>
    <name evidence="1" type="ORF">HMPREF9064_1742</name>
</gene>
<dbReference type="Proteomes" id="UP000032871">
    <property type="component" value="Unassembled WGS sequence"/>
</dbReference>
<organism evidence="1 2">
    <name type="scientific">Aggregatibacter segnis ATCC 33393</name>
    <dbReference type="NCBI Taxonomy" id="888057"/>
    <lineage>
        <taxon>Bacteria</taxon>
        <taxon>Pseudomonadati</taxon>
        <taxon>Pseudomonadota</taxon>
        <taxon>Gammaproteobacteria</taxon>
        <taxon>Pasteurellales</taxon>
        <taxon>Pasteurellaceae</taxon>
        <taxon>Aggregatibacter</taxon>
    </lineage>
</organism>
<comment type="caution">
    <text evidence="1">The sequence shown here is derived from an EMBL/GenBank/DDBJ whole genome shotgun (WGS) entry which is preliminary data.</text>
</comment>
<dbReference type="AlphaFoldDB" id="E6L010"/>
<protein>
    <submittedName>
        <fullName evidence="1">Uncharacterized protein</fullName>
    </submittedName>
</protein>
<reference evidence="1 2" key="1">
    <citation type="submission" date="2010-12" db="EMBL/GenBank/DDBJ databases">
        <authorList>
            <person name="Muzny D."/>
            <person name="Qin X."/>
            <person name="Deng J."/>
            <person name="Jiang H."/>
            <person name="Liu Y."/>
            <person name="Qu J."/>
            <person name="Song X.-Z."/>
            <person name="Zhang L."/>
            <person name="Thornton R."/>
            <person name="Coyle M."/>
            <person name="Francisco L."/>
            <person name="Jackson L."/>
            <person name="Javaid M."/>
            <person name="Korchina V."/>
            <person name="Kovar C."/>
            <person name="Mata R."/>
            <person name="Mathew T."/>
            <person name="Ngo R."/>
            <person name="Nguyen L."/>
            <person name="Nguyen N."/>
            <person name="Okwuonu G."/>
            <person name="Ongeri F."/>
            <person name="Pham C."/>
            <person name="Simmons D."/>
            <person name="Wilczek-Boney K."/>
            <person name="Hale W."/>
            <person name="Jakkamsetti A."/>
            <person name="Pham P."/>
            <person name="Ruth R."/>
            <person name="San Lucas F."/>
            <person name="Warren J."/>
            <person name="Zhang J."/>
            <person name="Zhao Z."/>
            <person name="Zhou C."/>
            <person name="Zhu D."/>
            <person name="Lee S."/>
            <person name="Bess C."/>
            <person name="Blankenburg K."/>
            <person name="Forbes L."/>
            <person name="Fu Q."/>
            <person name="Gubbala S."/>
            <person name="Hirani K."/>
            <person name="Jayaseelan J.C."/>
            <person name="Lara F."/>
            <person name="Munidasa M."/>
            <person name="Palculict T."/>
            <person name="Patil S."/>
            <person name="Pu L.-L."/>
            <person name="Saada N."/>
            <person name="Tang L."/>
            <person name="Weissenberger G."/>
            <person name="Zhu Y."/>
            <person name="Hemphill L."/>
            <person name="Shang Y."/>
            <person name="Youmans B."/>
            <person name="Ayvaz T."/>
            <person name="Ross M."/>
            <person name="Santibanez J."/>
            <person name="Aqrawi P."/>
            <person name="Gross S."/>
            <person name="Joshi V."/>
            <person name="Fowler G."/>
            <person name="Nazareth L."/>
            <person name="Reid J."/>
            <person name="Worley K."/>
            <person name="Petrosino J."/>
            <person name="Highlander S."/>
            <person name="Gibbs R."/>
        </authorList>
    </citation>
    <scope>NUCLEOTIDE SEQUENCE [LARGE SCALE GENOMIC DNA]</scope>
    <source>
        <strain evidence="1 2">ATCC 33393</strain>
    </source>
</reference>
<keyword evidence="2" id="KW-1185">Reference proteome</keyword>
<accession>E6L010</accession>
<name>E6L010_9PAST</name>
<dbReference type="HOGENOM" id="CLU_3264662_0_0_6"/>
<evidence type="ECO:0000313" key="2">
    <source>
        <dbReference type="Proteomes" id="UP000032871"/>
    </source>
</evidence>
<sequence>MEFILAFLDEWYKTQSIHRKNPSRFKEIKNISKINRTFSIF</sequence>
<proteinExistence type="predicted"/>